<evidence type="ECO:0000313" key="1">
    <source>
        <dbReference type="EMBL" id="KAK2023912.1"/>
    </source>
</evidence>
<name>A0AAD9H8V5_9PEZI</name>
<dbReference type="EMBL" id="MU842982">
    <property type="protein sequence ID" value="KAK2023912.1"/>
    <property type="molecule type" value="Genomic_DNA"/>
</dbReference>
<reference evidence="1" key="1">
    <citation type="submission" date="2021-06" db="EMBL/GenBank/DDBJ databases">
        <title>Comparative genomics, transcriptomics and evolutionary studies reveal genomic signatures of adaptation to plant cell wall in hemibiotrophic fungi.</title>
        <authorList>
            <consortium name="DOE Joint Genome Institute"/>
            <person name="Baroncelli R."/>
            <person name="Diaz J.F."/>
            <person name="Benocci T."/>
            <person name="Peng M."/>
            <person name="Battaglia E."/>
            <person name="Haridas S."/>
            <person name="Andreopoulos W."/>
            <person name="Labutti K."/>
            <person name="Pangilinan J."/>
            <person name="Floch G.L."/>
            <person name="Makela M.R."/>
            <person name="Henrissat B."/>
            <person name="Grigoriev I.V."/>
            <person name="Crouch J.A."/>
            <person name="De Vries R.P."/>
            <person name="Sukno S.A."/>
            <person name="Thon M.R."/>
        </authorList>
    </citation>
    <scope>NUCLEOTIDE SEQUENCE</scope>
    <source>
        <strain evidence="1">MAFF235873</strain>
    </source>
</reference>
<protein>
    <submittedName>
        <fullName evidence="1">Uncharacterized protein</fullName>
    </submittedName>
</protein>
<proteinExistence type="predicted"/>
<dbReference type="AlphaFoldDB" id="A0AAD9H8V5"/>
<sequence length="86" mass="8945">MAVASGTSVRRAVQGTAASSCFSMDNGVSQPVSLSLSHSLTLSLSLSLSLLHSLTHSLTHTLSDLSFRWGQSEGLAKMFGSGVADY</sequence>
<dbReference type="Proteomes" id="UP001232148">
    <property type="component" value="Unassembled WGS sequence"/>
</dbReference>
<evidence type="ECO:0000313" key="2">
    <source>
        <dbReference type="Proteomes" id="UP001232148"/>
    </source>
</evidence>
<gene>
    <name evidence="1" type="ORF">LX32DRAFT_644137</name>
</gene>
<organism evidence="1 2">
    <name type="scientific">Colletotrichum zoysiae</name>
    <dbReference type="NCBI Taxonomy" id="1216348"/>
    <lineage>
        <taxon>Eukaryota</taxon>
        <taxon>Fungi</taxon>
        <taxon>Dikarya</taxon>
        <taxon>Ascomycota</taxon>
        <taxon>Pezizomycotina</taxon>
        <taxon>Sordariomycetes</taxon>
        <taxon>Hypocreomycetidae</taxon>
        <taxon>Glomerellales</taxon>
        <taxon>Glomerellaceae</taxon>
        <taxon>Colletotrichum</taxon>
        <taxon>Colletotrichum graminicola species complex</taxon>
    </lineage>
</organism>
<accession>A0AAD9H8V5</accession>
<keyword evidence="2" id="KW-1185">Reference proteome</keyword>
<comment type="caution">
    <text evidence="1">The sequence shown here is derived from an EMBL/GenBank/DDBJ whole genome shotgun (WGS) entry which is preliminary data.</text>
</comment>